<evidence type="ECO:0000313" key="2">
    <source>
        <dbReference type="EMBL" id="PBQ22449.1"/>
    </source>
</evidence>
<name>A0A2A3TUT8_LEVBR</name>
<organism evidence="2 3">
    <name type="scientific">Levilactobacillus brevis</name>
    <name type="common">Lactobacillus brevis</name>
    <dbReference type="NCBI Taxonomy" id="1580"/>
    <lineage>
        <taxon>Bacteria</taxon>
        <taxon>Bacillati</taxon>
        <taxon>Bacillota</taxon>
        <taxon>Bacilli</taxon>
        <taxon>Lactobacillales</taxon>
        <taxon>Lactobacillaceae</taxon>
        <taxon>Levilactobacillus</taxon>
    </lineage>
</organism>
<feature type="domain" description="ERAP1-like C-terminal" evidence="1">
    <location>
        <begin position="3"/>
        <end position="180"/>
    </location>
</feature>
<reference evidence="2 3" key="1">
    <citation type="submission" date="2017-09" db="EMBL/GenBank/DDBJ databases">
        <title>Genome sequence of Lactobacillus brevis D7.</title>
        <authorList>
            <person name="Kwon M.-S."/>
            <person name="Lim S.K."/>
            <person name="Choi H.-J."/>
        </authorList>
    </citation>
    <scope>NUCLEOTIDE SEQUENCE [LARGE SCALE GENOMIC DNA]</scope>
    <source>
        <strain evidence="2 3">D7</strain>
    </source>
</reference>
<dbReference type="AlphaFoldDB" id="A0A2A3TUT8"/>
<dbReference type="Proteomes" id="UP000217918">
    <property type="component" value="Unassembled WGS sequence"/>
</dbReference>
<comment type="caution">
    <text evidence="2">The sequence shown here is derived from an EMBL/GenBank/DDBJ whole genome shotgun (WGS) entry which is preliminary data.</text>
</comment>
<dbReference type="EMBL" id="NVYO01000003">
    <property type="protein sequence ID" value="PBQ22449.1"/>
    <property type="molecule type" value="Genomic_DNA"/>
</dbReference>
<evidence type="ECO:0000259" key="1">
    <source>
        <dbReference type="Pfam" id="PF11838"/>
    </source>
</evidence>
<dbReference type="Pfam" id="PF11838">
    <property type="entry name" value="ERAP1_C"/>
    <property type="match status" value="1"/>
</dbReference>
<sequence length="203" mass="22324">MYAQNPQAIAAAHDLFTANADHLDGLSADVRPYVLRNEVKNFGSATLFDQLIAAYRQTSDASYKSDIAAAVTSTSDQALIAKLITDFEDANTVKPQDLRAWYRGVLSNAAGQQAAWDWLRNDWQWLEDTVGGDMEFTTYITVTTGIFHTPARLAEFKAFFEPKINTPGLTREITMDISVIESRVALIEAEKSAVNAAIATATK</sequence>
<evidence type="ECO:0000313" key="3">
    <source>
        <dbReference type="Proteomes" id="UP000217918"/>
    </source>
</evidence>
<dbReference type="Gene3D" id="1.25.50.20">
    <property type="match status" value="1"/>
</dbReference>
<dbReference type="InterPro" id="IPR024571">
    <property type="entry name" value="ERAP1-like_C_dom"/>
</dbReference>
<protein>
    <recommendedName>
        <fullName evidence="1">ERAP1-like C-terminal domain-containing protein</fullName>
    </recommendedName>
</protein>
<gene>
    <name evidence="2" type="ORF">CNR29_13720</name>
</gene>
<accession>A0A2A3TUT8</accession>
<proteinExistence type="predicted"/>